<proteinExistence type="predicted"/>
<accession>A0ACC0DF69</accession>
<sequence>MREDKQNERMDDLSDLLDWHISKKNRIFSGYGISKCDYEGQAWATVTVSVDGKPNESGVIQILRRLENDIDQLVAQDQKPERLTFCVMDDSNHTYWAKSRSVRGTLSARDAARQMEVPLSIGSEIELEDGEKTRPSTPQPEMEKIVIEVKL</sequence>
<evidence type="ECO:0000313" key="1">
    <source>
        <dbReference type="EMBL" id="KAI6090957.1"/>
    </source>
</evidence>
<keyword evidence="2" id="KW-1185">Reference proteome</keyword>
<evidence type="ECO:0000313" key="2">
    <source>
        <dbReference type="Proteomes" id="UP001497680"/>
    </source>
</evidence>
<name>A0ACC0DF69_9PEZI</name>
<comment type="caution">
    <text evidence="1">The sequence shown here is derived from an EMBL/GenBank/DDBJ whole genome shotgun (WGS) entry which is preliminary data.</text>
</comment>
<reference evidence="1 2" key="1">
    <citation type="journal article" date="2022" name="New Phytol.">
        <title>Ecological generalism drives hyperdiversity of secondary metabolite gene clusters in xylarialean endophytes.</title>
        <authorList>
            <person name="Franco M.E.E."/>
            <person name="Wisecaver J.H."/>
            <person name="Arnold A.E."/>
            <person name="Ju Y.M."/>
            <person name="Slot J.C."/>
            <person name="Ahrendt S."/>
            <person name="Moore L.P."/>
            <person name="Eastman K.E."/>
            <person name="Scott K."/>
            <person name="Konkel Z."/>
            <person name="Mondo S.J."/>
            <person name="Kuo A."/>
            <person name="Hayes R.D."/>
            <person name="Haridas S."/>
            <person name="Andreopoulos B."/>
            <person name="Riley R."/>
            <person name="LaButti K."/>
            <person name="Pangilinan J."/>
            <person name="Lipzen A."/>
            <person name="Amirebrahimi M."/>
            <person name="Yan J."/>
            <person name="Adam C."/>
            <person name="Keymanesh K."/>
            <person name="Ng V."/>
            <person name="Louie K."/>
            <person name="Northen T."/>
            <person name="Drula E."/>
            <person name="Henrissat B."/>
            <person name="Hsieh H.M."/>
            <person name="Youens-Clark K."/>
            <person name="Lutzoni F."/>
            <person name="Miadlikowska J."/>
            <person name="Eastwood D.C."/>
            <person name="Hamelin R.C."/>
            <person name="Grigoriev I.V."/>
            <person name="U'Ren J.M."/>
        </authorList>
    </citation>
    <scope>NUCLEOTIDE SEQUENCE [LARGE SCALE GENOMIC DNA]</scope>
    <source>
        <strain evidence="1 2">ER1909</strain>
    </source>
</reference>
<protein>
    <submittedName>
        <fullName evidence="1">Uncharacterized protein</fullName>
    </submittedName>
</protein>
<dbReference type="EMBL" id="MU394289">
    <property type="protein sequence ID" value="KAI6090957.1"/>
    <property type="molecule type" value="Genomic_DNA"/>
</dbReference>
<gene>
    <name evidence="1" type="ORF">F4821DRAFT_228320</name>
</gene>
<organism evidence="1 2">
    <name type="scientific">Hypoxylon rubiginosum</name>
    <dbReference type="NCBI Taxonomy" id="110542"/>
    <lineage>
        <taxon>Eukaryota</taxon>
        <taxon>Fungi</taxon>
        <taxon>Dikarya</taxon>
        <taxon>Ascomycota</taxon>
        <taxon>Pezizomycotina</taxon>
        <taxon>Sordariomycetes</taxon>
        <taxon>Xylariomycetidae</taxon>
        <taxon>Xylariales</taxon>
        <taxon>Hypoxylaceae</taxon>
        <taxon>Hypoxylon</taxon>
    </lineage>
</organism>
<dbReference type="Proteomes" id="UP001497680">
    <property type="component" value="Unassembled WGS sequence"/>
</dbReference>